<dbReference type="eggNOG" id="COG1359">
    <property type="taxonomic scope" value="Bacteria"/>
</dbReference>
<accession>A0A076EB05</accession>
<dbReference type="InterPro" id="IPR007138">
    <property type="entry name" value="ABM_dom"/>
</dbReference>
<dbReference type="PROSITE" id="PS51725">
    <property type="entry name" value="ABM"/>
    <property type="match status" value="1"/>
</dbReference>
<sequence length="108" mass="12489">MIFIVVKFKVLDKYRNDWLLVTQEFTDATRSEPGNLWFEWHRSADDPAEFVLIEAFRDGQAGSDHVAADHFRKGLDAMRPALSETPRIIHTDLPGTDWSRMGELEISR</sequence>
<evidence type="ECO:0000313" key="3">
    <source>
        <dbReference type="Proteomes" id="UP000028488"/>
    </source>
</evidence>
<dbReference type="EMBL" id="CP008947">
    <property type="protein sequence ID" value="AII03490.1"/>
    <property type="molecule type" value="Genomic_DNA"/>
</dbReference>
<protein>
    <submittedName>
        <fullName evidence="2">Antibiotic biosynthesis monooxygenase</fullName>
    </submittedName>
</protein>
<feature type="domain" description="ABM" evidence="1">
    <location>
        <begin position="2"/>
        <end position="90"/>
    </location>
</feature>
<dbReference type="Pfam" id="PF03992">
    <property type="entry name" value="ABM"/>
    <property type="match status" value="1"/>
</dbReference>
<keyword evidence="2" id="KW-0503">Monooxygenase</keyword>
<dbReference type="InterPro" id="IPR011008">
    <property type="entry name" value="Dimeric_a/b-barrel"/>
</dbReference>
<evidence type="ECO:0000313" key="2">
    <source>
        <dbReference type="EMBL" id="AII03490.1"/>
    </source>
</evidence>
<proteinExistence type="predicted"/>
<reference evidence="2 3" key="1">
    <citation type="submission" date="2014-07" db="EMBL/GenBank/DDBJ databases">
        <title>Genome Sequence of Rhodococcus opacus Strain R7, a Biodegrader of Mono- and Polycyclic Aromatic Hydrocarbons.</title>
        <authorList>
            <person name="Di Gennaro P."/>
            <person name="Zampolli J."/>
            <person name="Presti I."/>
            <person name="Cappelletti M."/>
            <person name="D'Ursi P."/>
            <person name="Orro A."/>
            <person name="Mezzelani A."/>
            <person name="Milanesi L."/>
        </authorList>
    </citation>
    <scope>NUCLEOTIDE SEQUENCE [LARGE SCALE GENOMIC DNA]</scope>
    <source>
        <strain evidence="2 3">R7</strain>
    </source>
</reference>
<dbReference type="PANTHER" id="PTHR33336:SF3">
    <property type="entry name" value="ABM DOMAIN-CONTAINING PROTEIN"/>
    <property type="match status" value="1"/>
</dbReference>
<dbReference type="InterPro" id="IPR050744">
    <property type="entry name" value="AI-2_Isomerase_LsrG"/>
</dbReference>
<evidence type="ECO:0000259" key="1">
    <source>
        <dbReference type="PROSITE" id="PS51725"/>
    </source>
</evidence>
<dbReference type="PANTHER" id="PTHR33336">
    <property type="entry name" value="QUINOL MONOOXYGENASE YGIN-RELATED"/>
    <property type="match status" value="1"/>
</dbReference>
<dbReference type="RefSeq" id="WP_037231914.1">
    <property type="nucleotide sequence ID" value="NZ_CP008947.1"/>
</dbReference>
<keyword evidence="2" id="KW-0560">Oxidoreductase</keyword>
<name>A0A076EB05_RHOOP</name>
<dbReference type="AlphaFoldDB" id="A0A076EB05"/>
<organism evidence="2 3">
    <name type="scientific">Rhodococcus opacus</name>
    <name type="common">Nocardia opaca</name>
    <dbReference type="NCBI Taxonomy" id="37919"/>
    <lineage>
        <taxon>Bacteria</taxon>
        <taxon>Bacillati</taxon>
        <taxon>Actinomycetota</taxon>
        <taxon>Actinomycetes</taxon>
        <taxon>Mycobacteriales</taxon>
        <taxon>Nocardiaceae</taxon>
        <taxon>Rhodococcus</taxon>
    </lineage>
</organism>
<dbReference type="Proteomes" id="UP000028488">
    <property type="component" value="Chromosome"/>
</dbReference>
<dbReference type="Gene3D" id="3.30.70.100">
    <property type="match status" value="1"/>
</dbReference>
<dbReference type="SUPFAM" id="SSF54909">
    <property type="entry name" value="Dimeric alpha+beta barrel"/>
    <property type="match status" value="1"/>
</dbReference>
<dbReference type="GO" id="GO:0004497">
    <property type="term" value="F:monooxygenase activity"/>
    <property type="evidence" value="ECO:0007669"/>
    <property type="project" value="UniProtKB-KW"/>
</dbReference>
<gene>
    <name evidence="2" type="ORF">EP51_02210</name>
</gene>